<dbReference type="SUPFAM" id="SSF46785">
    <property type="entry name" value="Winged helix' DNA-binding domain"/>
    <property type="match status" value="1"/>
</dbReference>
<dbReference type="Pfam" id="PF00196">
    <property type="entry name" value="GerE"/>
    <property type="match status" value="1"/>
</dbReference>
<comment type="caution">
    <text evidence="3">The sequence shown here is derived from an EMBL/GenBank/DDBJ whole genome shotgun (WGS) entry which is preliminary data.</text>
</comment>
<gene>
    <name evidence="3" type="ORF">GCM10009665_05130</name>
</gene>
<reference evidence="3 4" key="1">
    <citation type="journal article" date="2019" name="Int. J. Syst. Evol. Microbiol.">
        <title>The Global Catalogue of Microorganisms (GCM) 10K type strain sequencing project: providing services to taxonomists for standard genome sequencing and annotation.</title>
        <authorList>
            <consortium name="The Broad Institute Genomics Platform"/>
            <consortium name="The Broad Institute Genome Sequencing Center for Infectious Disease"/>
            <person name="Wu L."/>
            <person name="Ma J."/>
        </authorList>
    </citation>
    <scope>NUCLEOTIDE SEQUENCE [LARGE SCALE GENOMIC DNA]</scope>
    <source>
        <strain evidence="3 4">JCM 13004</strain>
    </source>
</reference>
<dbReference type="InterPro" id="IPR036390">
    <property type="entry name" value="WH_DNA-bd_sf"/>
</dbReference>
<dbReference type="SMART" id="SM00421">
    <property type="entry name" value="HTH_LUXR"/>
    <property type="match status" value="1"/>
</dbReference>
<dbReference type="SUPFAM" id="SSF46894">
    <property type="entry name" value="C-terminal effector domain of the bipartite response regulators"/>
    <property type="match status" value="1"/>
</dbReference>
<protein>
    <recommendedName>
        <fullName evidence="2">HTH luxR-type domain-containing protein</fullName>
    </recommendedName>
</protein>
<feature type="domain" description="HTH luxR-type" evidence="2">
    <location>
        <begin position="260"/>
        <end position="325"/>
    </location>
</feature>
<dbReference type="InterPro" id="IPR000792">
    <property type="entry name" value="Tscrpt_reg_LuxR_C"/>
</dbReference>
<organism evidence="3 4">
    <name type="scientific">Kitasatospora nipponensis</name>
    <dbReference type="NCBI Taxonomy" id="258049"/>
    <lineage>
        <taxon>Bacteria</taxon>
        <taxon>Bacillati</taxon>
        <taxon>Actinomycetota</taxon>
        <taxon>Actinomycetes</taxon>
        <taxon>Kitasatosporales</taxon>
        <taxon>Streptomycetaceae</taxon>
        <taxon>Kitasatospora</taxon>
    </lineage>
</organism>
<evidence type="ECO:0000259" key="2">
    <source>
        <dbReference type="PROSITE" id="PS50043"/>
    </source>
</evidence>
<dbReference type="PROSITE" id="PS50043">
    <property type="entry name" value="HTH_LUXR_2"/>
    <property type="match status" value="1"/>
</dbReference>
<dbReference type="InterPro" id="IPR051797">
    <property type="entry name" value="TrmB-like"/>
</dbReference>
<name>A0ABN1VS33_9ACTN</name>
<dbReference type="PANTHER" id="PTHR34293">
    <property type="entry name" value="HTH-TYPE TRANSCRIPTIONAL REGULATOR TRMBL2"/>
    <property type="match status" value="1"/>
</dbReference>
<dbReference type="Gene3D" id="1.10.10.10">
    <property type="entry name" value="Winged helix-like DNA-binding domain superfamily/Winged helix DNA-binding domain"/>
    <property type="match status" value="2"/>
</dbReference>
<evidence type="ECO:0000313" key="3">
    <source>
        <dbReference type="EMBL" id="GAA1218175.1"/>
    </source>
</evidence>
<feature type="coiled-coil region" evidence="1">
    <location>
        <begin position="76"/>
        <end position="103"/>
    </location>
</feature>
<dbReference type="InterPro" id="IPR036388">
    <property type="entry name" value="WH-like_DNA-bd_sf"/>
</dbReference>
<keyword evidence="4" id="KW-1185">Reference proteome</keyword>
<evidence type="ECO:0000256" key="1">
    <source>
        <dbReference type="SAM" id="Coils"/>
    </source>
</evidence>
<dbReference type="RefSeq" id="WP_344438522.1">
    <property type="nucleotide sequence ID" value="NZ_BAAALF010000004.1"/>
</dbReference>
<dbReference type="Proteomes" id="UP001500037">
    <property type="component" value="Unassembled WGS sequence"/>
</dbReference>
<dbReference type="InterPro" id="IPR016032">
    <property type="entry name" value="Sig_transdc_resp-reg_C-effctor"/>
</dbReference>
<sequence>MLAMLGLDRTSETVYRAMLARPQYGVAQLVQHLGLSEVAVRQALDTLSELALLRPSHERRGELRAVSPDIGMEILMSRQQAELAAQQQRIEASRAAAAQLIAEYADLRPNTAHPGVEQLVGIDQIRDRLATLTHEMRSEVMTFAPDGAHTAESIDAARPLNQSLLERGITMRTIYLESLRNNQPTVDYVTWLAERGGRVRTAPSLPTRMIIVDRAIAVIPVSDEDTAAAAVVLTGHGTLTALCALFENVWSTAQPFGESTRHNGSGLNPQETTTIQLLADGHTDDAIAKRLGVSPRTARRLATDLMERLGARSRFEAGVRAVQQGWLPHQR</sequence>
<dbReference type="PANTHER" id="PTHR34293:SF1">
    <property type="entry name" value="HTH-TYPE TRANSCRIPTIONAL REGULATOR TRMBL2"/>
    <property type="match status" value="1"/>
</dbReference>
<proteinExistence type="predicted"/>
<accession>A0ABN1VS33</accession>
<dbReference type="EMBL" id="BAAALF010000004">
    <property type="protein sequence ID" value="GAA1218175.1"/>
    <property type="molecule type" value="Genomic_DNA"/>
</dbReference>
<keyword evidence="1" id="KW-0175">Coiled coil</keyword>
<evidence type="ECO:0000313" key="4">
    <source>
        <dbReference type="Proteomes" id="UP001500037"/>
    </source>
</evidence>